<dbReference type="Proteomes" id="UP000077428">
    <property type="component" value="Unassembled WGS sequence"/>
</dbReference>
<organism evidence="1 2">
    <name type="scientific">Methanobrevibacter oralis</name>
    <dbReference type="NCBI Taxonomy" id="66851"/>
    <lineage>
        <taxon>Archaea</taxon>
        <taxon>Methanobacteriati</taxon>
        <taxon>Methanobacteriota</taxon>
        <taxon>Methanomada group</taxon>
        <taxon>Methanobacteria</taxon>
        <taxon>Methanobacteriales</taxon>
        <taxon>Methanobacteriaceae</taxon>
        <taxon>Methanobrevibacter</taxon>
    </lineage>
</organism>
<dbReference type="GO" id="GO:0003676">
    <property type="term" value="F:nucleic acid binding"/>
    <property type="evidence" value="ECO:0007669"/>
    <property type="project" value="InterPro"/>
</dbReference>
<proteinExistence type="predicted"/>
<accession>A0A166BIQ7</accession>
<dbReference type="OrthoDB" id="373264at2157"/>
<evidence type="ECO:0000313" key="2">
    <source>
        <dbReference type="Proteomes" id="UP000077428"/>
    </source>
</evidence>
<protein>
    <submittedName>
        <fullName evidence="1">Uncharacterized protein</fullName>
    </submittedName>
</protein>
<dbReference type="AlphaFoldDB" id="A0A166BIQ7"/>
<dbReference type="InterPro" id="IPR011856">
    <property type="entry name" value="tRNA_endonuc-like_dom_sf"/>
</dbReference>
<name>A0A166BIQ7_METOA</name>
<comment type="caution">
    <text evidence="1">The sequence shown here is derived from an EMBL/GenBank/DDBJ whole genome shotgun (WGS) entry which is preliminary data.</text>
</comment>
<dbReference type="EMBL" id="LWMU01000050">
    <property type="protein sequence ID" value="KZX13409.1"/>
    <property type="molecule type" value="Genomic_DNA"/>
</dbReference>
<dbReference type="PATRIC" id="fig|66851.6.peg.704"/>
<dbReference type="Gene3D" id="3.40.1350.10">
    <property type="match status" value="1"/>
</dbReference>
<keyword evidence="2" id="KW-1185">Reference proteome</keyword>
<dbReference type="RefSeq" id="WP_052331806.1">
    <property type="nucleotide sequence ID" value="NZ_CABMAB010000021.1"/>
</dbReference>
<reference evidence="2" key="1">
    <citation type="journal article" date="2016" name="Genome Announc.">
        <title>Draft Genome Sequences of Methanobrevibacter curvatus DSM11111, Methanobrevibacter cuticularis DSM11139, Methanobrevibacter filiformis DSM11501, and Methanobrevibacter oralis DSM7256.</title>
        <authorList>
            <person name="Poehlein A."/>
            <person name="Seedorf H."/>
        </authorList>
    </citation>
    <scope>NUCLEOTIDE SEQUENCE [LARGE SCALE GENOMIC DNA]</scope>
    <source>
        <strain evidence="2">DSM 7256 / JCM 30027 / ZR</strain>
    </source>
</reference>
<dbReference type="SUPFAM" id="SSF52980">
    <property type="entry name" value="Restriction endonuclease-like"/>
    <property type="match status" value="1"/>
</dbReference>
<gene>
    <name evidence="1" type="ORF">MBORA_06370</name>
</gene>
<sequence length="327" mass="38281">MIDEDISKIAETLSKEEFKLNNDERIINALERIATSLEIIAHNKIHNTKLKNNANPISSNNVFNSINNDSQYIENFLMKKGVTIKFVPEINSEINDVLYSLASFMGNNYSKISSVYKAIKSRLSSGESVKIDMKNFTQEEISYSCQFCHNLYELTFLDYYKYLKSPKYQIILAPNRIPLVINFLTGHWLESYVVYEIKKLINYFNIKKEVSFLLNPQICLPNGDDFELDILFSVDDNIYWIESKTSDYHHYVEKYSKVAKILNSENLHPYLLLTEVPQQTCNKLTNLFGMKVLNIENFSEFLFRELEQYKTHIIPEEAYNVENNENE</sequence>
<evidence type="ECO:0000313" key="1">
    <source>
        <dbReference type="EMBL" id="KZX13409.1"/>
    </source>
</evidence>
<dbReference type="InterPro" id="IPR011335">
    <property type="entry name" value="Restrct_endonuc-II-like"/>
</dbReference>